<dbReference type="Pfam" id="PF16870">
    <property type="entry name" value="OxoGdeHyase_C"/>
    <property type="match status" value="1"/>
</dbReference>
<dbReference type="GO" id="GO:0006099">
    <property type="term" value="P:tricarboxylic acid cycle"/>
    <property type="evidence" value="ECO:0007669"/>
    <property type="project" value="TreeGrafter"/>
</dbReference>
<evidence type="ECO:0000313" key="5">
    <source>
        <dbReference type="EMBL" id="CAB4852014.1"/>
    </source>
</evidence>
<dbReference type="Gene3D" id="3.40.50.11610">
    <property type="entry name" value="Multifunctional 2-oxoglutarate metabolism enzyme, C-terminal domain"/>
    <property type="match status" value="1"/>
</dbReference>
<dbReference type="GO" id="GO:0004591">
    <property type="term" value="F:oxoglutarate dehydrogenase (succinyl-transferring) activity"/>
    <property type="evidence" value="ECO:0007669"/>
    <property type="project" value="TreeGrafter"/>
</dbReference>
<reference evidence="5" key="1">
    <citation type="submission" date="2020-05" db="EMBL/GenBank/DDBJ databases">
        <authorList>
            <person name="Chiriac C."/>
            <person name="Salcher M."/>
            <person name="Ghai R."/>
            <person name="Kavagutti S V."/>
        </authorList>
    </citation>
    <scope>NUCLEOTIDE SEQUENCE</scope>
</reference>
<evidence type="ECO:0000256" key="2">
    <source>
        <dbReference type="ARBA" id="ARBA00023002"/>
    </source>
</evidence>
<dbReference type="PANTHER" id="PTHR23152">
    <property type="entry name" value="2-OXOGLUTARATE DEHYDROGENASE"/>
    <property type="match status" value="1"/>
</dbReference>
<name>A0A6J7C4D2_9ZZZZ</name>
<sequence>MITDATVEASTVTRVLLCTGKVTYDLLAERERTGRTDVAVVRLERLAPLPVQELTAALAAFPRDAELVFVQEEPANQGAWPYVALNLQEHLDGRVLRRISRSASSSPAVGTHKVHEREQADIVTAAFA</sequence>
<keyword evidence="2" id="KW-0560">Oxidoreductase</keyword>
<evidence type="ECO:0000259" key="4">
    <source>
        <dbReference type="Pfam" id="PF16870"/>
    </source>
</evidence>
<evidence type="ECO:0000256" key="3">
    <source>
        <dbReference type="ARBA" id="ARBA00023052"/>
    </source>
</evidence>
<proteinExistence type="predicted"/>
<comment type="cofactor">
    <cofactor evidence="1">
        <name>thiamine diphosphate</name>
        <dbReference type="ChEBI" id="CHEBI:58937"/>
    </cofactor>
</comment>
<feature type="domain" description="2-oxoglutarate dehydrogenase E1 component/KDG C-terminal" evidence="4">
    <location>
        <begin position="5"/>
        <end position="127"/>
    </location>
</feature>
<protein>
    <submittedName>
        <fullName evidence="5">Unannotated protein</fullName>
    </submittedName>
</protein>
<dbReference type="GO" id="GO:0030976">
    <property type="term" value="F:thiamine pyrophosphate binding"/>
    <property type="evidence" value="ECO:0007669"/>
    <property type="project" value="InterPro"/>
</dbReference>
<dbReference type="InterPro" id="IPR031717">
    <property type="entry name" value="ODO-1/KGD_C"/>
</dbReference>
<dbReference type="GO" id="GO:0005829">
    <property type="term" value="C:cytosol"/>
    <property type="evidence" value="ECO:0007669"/>
    <property type="project" value="TreeGrafter"/>
</dbReference>
<accession>A0A6J7C4D2</accession>
<dbReference type="InterPro" id="IPR042179">
    <property type="entry name" value="KGD_C_sf"/>
</dbReference>
<gene>
    <name evidence="5" type="ORF">UFOPK3268_01474</name>
</gene>
<dbReference type="GO" id="GO:0045252">
    <property type="term" value="C:oxoglutarate dehydrogenase complex"/>
    <property type="evidence" value="ECO:0007669"/>
    <property type="project" value="TreeGrafter"/>
</dbReference>
<dbReference type="InterPro" id="IPR011603">
    <property type="entry name" value="2oxoglutarate_DH_E1"/>
</dbReference>
<dbReference type="PANTHER" id="PTHR23152:SF4">
    <property type="entry name" value="2-OXOADIPATE DEHYDROGENASE COMPLEX COMPONENT E1"/>
    <property type="match status" value="1"/>
</dbReference>
<organism evidence="5">
    <name type="scientific">freshwater metagenome</name>
    <dbReference type="NCBI Taxonomy" id="449393"/>
    <lineage>
        <taxon>unclassified sequences</taxon>
        <taxon>metagenomes</taxon>
        <taxon>ecological metagenomes</taxon>
    </lineage>
</organism>
<keyword evidence="3" id="KW-0786">Thiamine pyrophosphate</keyword>
<evidence type="ECO:0000256" key="1">
    <source>
        <dbReference type="ARBA" id="ARBA00001964"/>
    </source>
</evidence>
<dbReference type="EMBL" id="CAFBIZ010000219">
    <property type="protein sequence ID" value="CAB4852014.1"/>
    <property type="molecule type" value="Genomic_DNA"/>
</dbReference>
<dbReference type="AlphaFoldDB" id="A0A6J7C4D2"/>